<gene>
    <name evidence="3" type="ORF">AYR66_15890</name>
</gene>
<dbReference type="InterPro" id="IPR047137">
    <property type="entry name" value="ORF3"/>
</dbReference>
<dbReference type="AlphaFoldDB" id="A0A254TDL8"/>
<dbReference type="Gene3D" id="3.30.530.20">
    <property type="match status" value="1"/>
</dbReference>
<evidence type="ECO:0000256" key="1">
    <source>
        <dbReference type="ARBA" id="ARBA00008918"/>
    </source>
</evidence>
<dbReference type="Pfam" id="PF03364">
    <property type="entry name" value="Polyketide_cyc"/>
    <property type="match status" value="1"/>
</dbReference>
<dbReference type="PANTHER" id="PTHR33824:SF7">
    <property type="entry name" value="POLYKETIDE CYCLASE_DEHYDRASE AND LIPID TRANSPORT SUPERFAMILY PROTEIN"/>
    <property type="match status" value="1"/>
</dbReference>
<organism evidence="3 4">
    <name type="scientific">Noviherbaspirillum denitrificans</name>
    <dbReference type="NCBI Taxonomy" id="1968433"/>
    <lineage>
        <taxon>Bacteria</taxon>
        <taxon>Pseudomonadati</taxon>
        <taxon>Pseudomonadota</taxon>
        <taxon>Betaproteobacteria</taxon>
        <taxon>Burkholderiales</taxon>
        <taxon>Oxalobacteraceae</taxon>
        <taxon>Noviherbaspirillum</taxon>
    </lineage>
</organism>
<dbReference type="CDD" id="cd07817">
    <property type="entry name" value="SRPBCC_8"/>
    <property type="match status" value="1"/>
</dbReference>
<name>A0A254TDL8_9BURK</name>
<dbReference type="SUPFAM" id="SSF55961">
    <property type="entry name" value="Bet v1-like"/>
    <property type="match status" value="1"/>
</dbReference>
<evidence type="ECO:0000259" key="2">
    <source>
        <dbReference type="Pfam" id="PF03364"/>
    </source>
</evidence>
<sequence>MSTVEKSIEVNVPVSTAYNQWTQFEDFPKFMEGVEEVRQLDDTHLHWCANVAGKRKEWQAEITEQIPDQRIAWRSTTGAQNAGVVTFHHIDANTTRIMLQMDYDPEGVAENVGDAVGVVSRRVEGDLERFKEFLESRGQATGAWRGNVQQGQPRQGM</sequence>
<dbReference type="RefSeq" id="WP_088707610.1">
    <property type="nucleotide sequence ID" value="NZ_LSTO01000001.1"/>
</dbReference>
<evidence type="ECO:0000313" key="4">
    <source>
        <dbReference type="Proteomes" id="UP000197535"/>
    </source>
</evidence>
<dbReference type="InterPro" id="IPR005031">
    <property type="entry name" value="COQ10_START"/>
</dbReference>
<protein>
    <submittedName>
        <fullName evidence="3">Cyclase</fullName>
    </submittedName>
</protein>
<dbReference type="EMBL" id="LSTO01000001">
    <property type="protein sequence ID" value="OWW20741.1"/>
    <property type="molecule type" value="Genomic_DNA"/>
</dbReference>
<accession>A0A254TDL8</accession>
<dbReference type="OrthoDB" id="3695445at2"/>
<reference evidence="3 4" key="1">
    <citation type="submission" date="2016-02" db="EMBL/GenBank/DDBJ databases">
        <authorList>
            <person name="Wen L."/>
            <person name="He K."/>
            <person name="Yang H."/>
        </authorList>
    </citation>
    <scope>NUCLEOTIDE SEQUENCE [LARGE SCALE GENOMIC DNA]</scope>
    <source>
        <strain evidence="3 4">TSA40</strain>
    </source>
</reference>
<feature type="domain" description="Coenzyme Q-binding protein COQ10 START" evidence="2">
    <location>
        <begin position="10"/>
        <end position="129"/>
    </location>
</feature>
<comment type="similarity">
    <text evidence="1">Belongs to the ribosome association toxin RatA family.</text>
</comment>
<dbReference type="InterPro" id="IPR023393">
    <property type="entry name" value="START-like_dom_sf"/>
</dbReference>
<keyword evidence="4" id="KW-1185">Reference proteome</keyword>
<dbReference type="Proteomes" id="UP000197535">
    <property type="component" value="Unassembled WGS sequence"/>
</dbReference>
<comment type="caution">
    <text evidence="3">The sequence shown here is derived from an EMBL/GenBank/DDBJ whole genome shotgun (WGS) entry which is preliminary data.</text>
</comment>
<evidence type="ECO:0000313" key="3">
    <source>
        <dbReference type="EMBL" id="OWW20741.1"/>
    </source>
</evidence>
<dbReference type="PANTHER" id="PTHR33824">
    <property type="entry name" value="POLYKETIDE CYCLASE/DEHYDRASE AND LIPID TRANSPORT SUPERFAMILY PROTEIN"/>
    <property type="match status" value="1"/>
</dbReference>
<proteinExistence type="inferred from homology"/>